<evidence type="ECO:0000313" key="3">
    <source>
        <dbReference type="Proteomes" id="UP001432027"/>
    </source>
</evidence>
<evidence type="ECO:0000313" key="2">
    <source>
        <dbReference type="EMBL" id="GMS99891.1"/>
    </source>
</evidence>
<reference evidence="2" key="1">
    <citation type="submission" date="2023-10" db="EMBL/GenBank/DDBJ databases">
        <title>Genome assembly of Pristionchus species.</title>
        <authorList>
            <person name="Yoshida K."/>
            <person name="Sommer R.J."/>
        </authorList>
    </citation>
    <scope>NUCLEOTIDE SEQUENCE</scope>
    <source>
        <strain evidence="2">RS0144</strain>
    </source>
</reference>
<feature type="domain" description="DUF7747" evidence="1">
    <location>
        <begin position="180"/>
        <end position="256"/>
    </location>
</feature>
<evidence type="ECO:0000259" key="1">
    <source>
        <dbReference type="Pfam" id="PF24927"/>
    </source>
</evidence>
<organism evidence="2 3">
    <name type="scientific">Pristionchus entomophagus</name>
    <dbReference type="NCBI Taxonomy" id="358040"/>
    <lineage>
        <taxon>Eukaryota</taxon>
        <taxon>Metazoa</taxon>
        <taxon>Ecdysozoa</taxon>
        <taxon>Nematoda</taxon>
        <taxon>Chromadorea</taxon>
        <taxon>Rhabditida</taxon>
        <taxon>Rhabditina</taxon>
        <taxon>Diplogasteromorpha</taxon>
        <taxon>Diplogasteroidea</taxon>
        <taxon>Neodiplogasteridae</taxon>
        <taxon>Pristionchus</taxon>
    </lineage>
</organism>
<dbReference type="EMBL" id="BTSX01000005">
    <property type="protein sequence ID" value="GMS99891.1"/>
    <property type="molecule type" value="Genomic_DNA"/>
</dbReference>
<sequence length="256" mass="29132">MPPVTSTMGIYVFFVSAEKVDLRKVNKDGLSPWSVSDPIELGGKQMRTKVKKYGLERDADPPMKEGMHHDGLKDFRIVPGKDWHTSKVVLVMLHSTLPRCPRRSSQVFYVLDTQAEAVLGHVMIIYEYTEPGVPPAQAERTRRVNRRREDTTEFDLENIEDDGEIDKDSPFDFAAPALSLDQRIYVPLMDPAFLMDRNRQVDYCVNRAYMLSNNGLLNHAVPLFPPQIGEKGDFVFFVSGENMDPCYLTCDGMAPW</sequence>
<name>A0AAV5U0C1_9BILA</name>
<feature type="domain" description="DUF7747" evidence="1">
    <location>
        <begin position="1"/>
        <end position="126"/>
    </location>
</feature>
<dbReference type="Pfam" id="PF24927">
    <property type="entry name" value="DUF7747"/>
    <property type="match status" value="2"/>
</dbReference>
<dbReference type="PANTHER" id="PTHR31824:SF3">
    <property type="entry name" value="AAA DOMAIN-CONTAINING PROTEIN"/>
    <property type="match status" value="1"/>
</dbReference>
<keyword evidence="3" id="KW-1185">Reference proteome</keyword>
<proteinExistence type="predicted"/>
<comment type="caution">
    <text evidence="2">The sequence shown here is derived from an EMBL/GenBank/DDBJ whole genome shotgun (WGS) entry which is preliminary data.</text>
</comment>
<accession>A0AAV5U0C1</accession>
<dbReference type="AlphaFoldDB" id="A0AAV5U0C1"/>
<dbReference type="Proteomes" id="UP001432027">
    <property type="component" value="Unassembled WGS sequence"/>
</dbReference>
<feature type="non-terminal residue" evidence="2">
    <location>
        <position position="256"/>
    </location>
</feature>
<dbReference type="PANTHER" id="PTHR31824">
    <property type="entry name" value="PROTEIN CBG17809"/>
    <property type="match status" value="1"/>
</dbReference>
<gene>
    <name evidence="2" type="ORF">PENTCL1PPCAC_22066</name>
</gene>
<dbReference type="InterPro" id="IPR056649">
    <property type="entry name" value="DUF7747"/>
</dbReference>
<protein>
    <recommendedName>
        <fullName evidence="1">DUF7747 domain-containing protein</fullName>
    </recommendedName>
</protein>